<evidence type="ECO:0000256" key="5">
    <source>
        <dbReference type="ARBA" id="ARBA00023157"/>
    </source>
</evidence>
<feature type="signal peptide" evidence="7">
    <location>
        <begin position="1"/>
        <end position="18"/>
    </location>
</feature>
<evidence type="ECO:0000313" key="10">
    <source>
        <dbReference type="EMBL" id="SUX25637.1"/>
    </source>
</evidence>
<evidence type="ECO:0000259" key="8">
    <source>
        <dbReference type="Pfam" id="PF10411"/>
    </source>
</evidence>
<evidence type="ECO:0000256" key="6">
    <source>
        <dbReference type="ARBA" id="ARBA00023284"/>
    </source>
</evidence>
<dbReference type="AlphaFoldDB" id="A0A381EFV3"/>
<dbReference type="InterPro" id="IPR009094">
    <property type="entry name" value="DiS-bond_isomerase_DsbC/G_N_sf"/>
</dbReference>
<evidence type="ECO:0000313" key="11">
    <source>
        <dbReference type="Proteomes" id="UP000254572"/>
    </source>
</evidence>
<comment type="subcellular location">
    <subcellularLocation>
        <location evidence="1 7">Periplasm</location>
    </subcellularLocation>
</comment>
<dbReference type="Proteomes" id="UP000254572">
    <property type="component" value="Unassembled WGS sequence"/>
</dbReference>
<organism evidence="10 11">
    <name type="scientific">Cardiobacterium valvarum</name>
    <dbReference type="NCBI Taxonomy" id="194702"/>
    <lineage>
        <taxon>Bacteria</taxon>
        <taxon>Pseudomonadati</taxon>
        <taxon>Pseudomonadota</taxon>
        <taxon>Gammaproteobacteria</taxon>
        <taxon>Cardiobacteriales</taxon>
        <taxon>Cardiobacteriaceae</taxon>
        <taxon>Cardiobacterium</taxon>
    </lineage>
</organism>
<feature type="domain" description="Thioredoxin-like fold" evidence="9">
    <location>
        <begin position="102"/>
        <end position="224"/>
    </location>
</feature>
<evidence type="ECO:0000256" key="7">
    <source>
        <dbReference type="RuleBase" id="RU364038"/>
    </source>
</evidence>
<dbReference type="Gene3D" id="3.40.30.10">
    <property type="entry name" value="Glutaredoxin"/>
    <property type="match status" value="1"/>
</dbReference>
<sequence length="231" mass="25456">MKKSILLTLLTLAAAAQADDAVISKKLHDFGLKQVEISASPVKGLRSVVTEQGIFYASEDGKYYLQGSLVELTDKGQPLDLSNAPLLGKLEALKDEMIVFPAKDEKYAITVFFDTSCHYCQLLHKDIAKYNERGITVRYLAFPRHGMNSGIARQMETVFNGEDKAKLLDDLENGRKVAETPVNKVRKHYQLGHQFGVNGTPAIITPKGALIPGYVKADEMLKTLQEEAASS</sequence>
<dbReference type="InterPro" id="IPR051470">
    <property type="entry name" value="Thiol:disulfide_interchange"/>
</dbReference>
<gene>
    <name evidence="10" type="primary">dsbC_3</name>
    <name evidence="10" type="ORF">NCTC13294_02534</name>
</gene>
<accession>A0A381EFV3</accession>
<dbReference type="GO" id="GO:0042597">
    <property type="term" value="C:periplasmic space"/>
    <property type="evidence" value="ECO:0007669"/>
    <property type="project" value="UniProtKB-SubCell"/>
</dbReference>
<proteinExistence type="inferred from homology"/>
<dbReference type="Gene3D" id="3.10.450.70">
    <property type="entry name" value="Disulphide bond isomerase, DsbC/G, N-terminal"/>
    <property type="match status" value="1"/>
</dbReference>
<dbReference type="PANTHER" id="PTHR35272">
    <property type="entry name" value="THIOL:DISULFIDE INTERCHANGE PROTEIN DSBC-RELATED"/>
    <property type="match status" value="1"/>
</dbReference>
<keyword evidence="4 7" id="KW-0574">Periplasm</keyword>
<dbReference type="InterPro" id="IPR012336">
    <property type="entry name" value="Thioredoxin-like_fold"/>
</dbReference>
<dbReference type="InterPro" id="IPR036249">
    <property type="entry name" value="Thioredoxin-like_sf"/>
</dbReference>
<dbReference type="NCBIfam" id="NF008129">
    <property type="entry name" value="PRK10877.1"/>
    <property type="match status" value="1"/>
</dbReference>
<keyword evidence="11" id="KW-1185">Reference proteome</keyword>
<dbReference type="CDD" id="cd03020">
    <property type="entry name" value="DsbA_DsbC_DsbG"/>
    <property type="match status" value="1"/>
</dbReference>
<evidence type="ECO:0000256" key="1">
    <source>
        <dbReference type="ARBA" id="ARBA00004418"/>
    </source>
</evidence>
<protein>
    <recommendedName>
        <fullName evidence="7">Thiol:disulfide interchange protein</fullName>
    </recommendedName>
</protein>
<evidence type="ECO:0000259" key="9">
    <source>
        <dbReference type="Pfam" id="PF13098"/>
    </source>
</evidence>
<feature type="chain" id="PRO_5016485838" description="Thiol:disulfide interchange protein" evidence="7">
    <location>
        <begin position="19"/>
        <end position="231"/>
    </location>
</feature>
<dbReference type="InterPro" id="IPR033954">
    <property type="entry name" value="DiS-bond_Isoase_DsbC/G"/>
</dbReference>
<reference evidence="10 11" key="1">
    <citation type="submission" date="2018-06" db="EMBL/GenBank/DDBJ databases">
        <authorList>
            <consortium name="Pathogen Informatics"/>
            <person name="Doyle S."/>
        </authorList>
    </citation>
    <scope>NUCLEOTIDE SEQUENCE [LARGE SCALE GENOMIC DNA]</scope>
    <source>
        <strain evidence="10 11">NCTC13294</strain>
    </source>
</reference>
<dbReference type="SUPFAM" id="SSF54423">
    <property type="entry name" value="DsbC/DsbG N-terminal domain-like"/>
    <property type="match status" value="1"/>
</dbReference>
<name>A0A381EFV3_9GAMM</name>
<evidence type="ECO:0000256" key="3">
    <source>
        <dbReference type="ARBA" id="ARBA00022729"/>
    </source>
</evidence>
<keyword evidence="5" id="KW-1015">Disulfide bond</keyword>
<comment type="function">
    <text evidence="7">Required for disulfide bond formation in some periplasmic proteins. Acts by transferring its disulfide bond to other proteins and is reduced in the process.</text>
</comment>
<evidence type="ECO:0000256" key="2">
    <source>
        <dbReference type="ARBA" id="ARBA00009813"/>
    </source>
</evidence>
<keyword evidence="3 7" id="KW-0732">Signal</keyword>
<dbReference type="PANTHER" id="PTHR35272:SF3">
    <property type="entry name" value="THIOL:DISULFIDE INTERCHANGE PROTEIN DSBC"/>
    <property type="match status" value="1"/>
</dbReference>
<dbReference type="Pfam" id="PF10411">
    <property type="entry name" value="DsbC_N"/>
    <property type="match status" value="1"/>
</dbReference>
<dbReference type="SUPFAM" id="SSF52833">
    <property type="entry name" value="Thioredoxin-like"/>
    <property type="match status" value="1"/>
</dbReference>
<evidence type="ECO:0000256" key="4">
    <source>
        <dbReference type="ARBA" id="ARBA00022764"/>
    </source>
</evidence>
<dbReference type="EMBL" id="UFUW01000001">
    <property type="protein sequence ID" value="SUX25637.1"/>
    <property type="molecule type" value="Genomic_DNA"/>
</dbReference>
<keyword evidence="6 7" id="KW-0676">Redox-active center</keyword>
<feature type="domain" description="Disulphide bond isomerase DsbC/G N-terminal" evidence="8">
    <location>
        <begin position="14"/>
        <end position="75"/>
    </location>
</feature>
<comment type="similarity">
    <text evidence="2 7">Belongs to the thioredoxin family. DsbC subfamily.</text>
</comment>
<dbReference type="Pfam" id="PF13098">
    <property type="entry name" value="Thioredoxin_2"/>
    <property type="match status" value="1"/>
</dbReference>
<dbReference type="OrthoDB" id="12976at2"/>
<dbReference type="InterPro" id="IPR018950">
    <property type="entry name" value="DiS-bond_isomerase_DsbC/G_N"/>
</dbReference>
<dbReference type="RefSeq" id="WP_115612597.1">
    <property type="nucleotide sequence ID" value="NZ_JBHLZC010000001.1"/>
</dbReference>